<dbReference type="RefSeq" id="WP_145023317.1">
    <property type="nucleotide sequence ID" value="NZ_VLLN01000015.1"/>
</dbReference>
<keyword evidence="2" id="KW-1185">Reference proteome</keyword>
<dbReference type="AlphaFoldDB" id="A0A562VLC8"/>
<name>A0A562VLC8_9BACT</name>
<comment type="caution">
    <text evidence="1">The sequence shown here is derived from an EMBL/GenBank/DDBJ whole genome shotgun (WGS) entry which is preliminary data.</text>
</comment>
<evidence type="ECO:0008006" key="3">
    <source>
        <dbReference type="Google" id="ProtNLM"/>
    </source>
</evidence>
<evidence type="ECO:0000313" key="2">
    <source>
        <dbReference type="Proteomes" id="UP000319449"/>
    </source>
</evidence>
<dbReference type="EMBL" id="VLLN01000015">
    <property type="protein sequence ID" value="TWJ18729.1"/>
    <property type="molecule type" value="Genomic_DNA"/>
</dbReference>
<dbReference type="Proteomes" id="UP000319449">
    <property type="component" value="Unassembled WGS sequence"/>
</dbReference>
<evidence type="ECO:0000313" key="1">
    <source>
        <dbReference type="EMBL" id="TWJ18729.1"/>
    </source>
</evidence>
<dbReference type="OrthoDB" id="5401561at2"/>
<reference evidence="1 2" key="1">
    <citation type="submission" date="2019-07" db="EMBL/GenBank/DDBJ databases">
        <title>Genomic Encyclopedia of Archaeal and Bacterial Type Strains, Phase II (KMG-II): from individual species to whole genera.</title>
        <authorList>
            <person name="Goeker M."/>
        </authorList>
    </citation>
    <scope>NUCLEOTIDE SEQUENCE [LARGE SCALE GENOMIC DNA]</scope>
    <source>
        <strain evidence="1 2">ATCC BAA-1139</strain>
    </source>
</reference>
<protein>
    <recommendedName>
        <fullName evidence="3">U32 family peptidase</fullName>
    </recommendedName>
</protein>
<sequence length="275" mass="30368">MEYGVRLTDSRQLPADPRTICPAEWREILPPGQLRALYFGTEFCESLLPPVGAAAAFCLVAREAGLEAVMLTPLVTDKGLRQLDLLLERLITGGWAPEVVFNDWGVLNLLRQRYPDLPRRSGRLVNRALRDPRVVEARPDSGSGQPDRGKRVRTLLAQSGVTAVETDPDLEGGFLGAAAGSMQRVLYLPYLFVASSRNCLVKADGARTADECFTKGLGIPCNGRCQGRWHRVRRDDTSLPLWRAGNTSFCELPHRLAAAHLSQADRVVLFERPVP</sequence>
<organism evidence="1 2">
    <name type="scientific">Geobacter argillaceus</name>
    <dbReference type="NCBI Taxonomy" id="345631"/>
    <lineage>
        <taxon>Bacteria</taxon>
        <taxon>Pseudomonadati</taxon>
        <taxon>Thermodesulfobacteriota</taxon>
        <taxon>Desulfuromonadia</taxon>
        <taxon>Geobacterales</taxon>
        <taxon>Geobacteraceae</taxon>
        <taxon>Geobacter</taxon>
    </lineage>
</organism>
<accession>A0A562VLC8</accession>
<proteinExistence type="predicted"/>
<gene>
    <name evidence="1" type="ORF">JN12_02549</name>
</gene>